<evidence type="ECO:0000313" key="9">
    <source>
        <dbReference type="Proteomes" id="UP000184188"/>
    </source>
</evidence>
<dbReference type="VEuPathDB" id="FungiDB:ASPZODRAFT_146974"/>
<evidence type="ECO:0000256" key="5">
    <source>
        <dbReference type="RuleBase" id="RU000454"/>
    </source>
</evidence>
<keyword evidence="5" id="KW-0645">Protease</keyword>
<keyword evidence="2 5" id="KW-0064">Aspartyl protease</keyword>
<dbReference type="Proteomes" id="UP000184188">
    <property type="component" value="Unassembled WGS sequence"/>
</dbReference>
<dbReference type="GO" id="GO:0006508">
    <property type="term" value="P:proteolysis"/>
    <property type="evidence" value="ECO:0007669"/>
    <property type="project" value="UniProtKB-KW"/>
</dbReference>
<feature type="signal peptide" evidence="6">
    <location>
        <begin position="1"/>
        <end position="21"/>
    </location>
</feature>
<dbReference type="PANTHER" id="PTHR47966:SF47">
    <property type="entry name" value="ENDOPEPTIDASE, PUTATIVE (AFU_ORTHOLOGUE AFUA_3G01220)-RELATED"/>
    <property type="match status" value="1"/>
</dbReference>
<dbReference type="STRING" id="1073090.A0A1L9S6P7"/>
<dbReference type="SUPFAM" id="SSF50630">
    <property type="entry name" value="Acid proteases"/>
    <property type="match status" value="1"/>
</dbReference>
<gene>
    <name evidence="8" type="ORF">ASPZODRAFT_146974</name>
</gene>
<evidence type="ECO:0000259" key="7">
    <source>
        <dbReference type="PROSITE" id="PS51767"/>
    </source>
</evidence>
<keyword evidence="3 5" id="KW-0378">Hydrolase</keyword>
<dbReference type="GeneID" id="34611677"/>
<keyword evidence="6" id="KW-0732">Signal</keyword>
<feature type="active site" evidence="4">
    <location>
        <position position="324"/>
    </location>
</feature>
<dbReference type="InterPro" id="IPR033121">
    <property type="entry name" value="PEPTIDASE_A1"/>
</dbReference>
<dbReference type="PROSITE" id="PS51767">
    <property type="entry name" value="PEPTIDASE_A1"/>
    <property type="match status" value="1"/>
</dbReference>
<dbReference type="RefSeq" id="XP_022577313.1">
    <property type="nucleotide sequence ID" value="XM_022725212.1"/>
</dbReference>
<feature type="domain" description="Peptidase A1" evidence="7">
    <location>
        <begin position="97"/>
        <end position="438"/>
    </location>
</feature>
<dbReference type="CDD" id="cd05471">
    <property type="entry name" value="pepsin_like"/>
    <property type="match status" value="1"/>
</dbReference>
<reference evidence="9" key="1">
    <citation type="journal article" date="2017" name="Genome Biol.">
        <title>Comparative genomics reveals high biological diversity and specific adaptations in the industrially and medically important fungal genus Aspergillus.</title>
        <authorList>
            <person name="de Vries R.P."/>
            <person name="Riley R."/>
            <person name="Wiebenga A."/>
            <person name="Aguilar-Osorio G."/>
            <person name="Amillis S."/>
            <person name="Uchima C.A."/>
            <person name="Anderluh G."/>
            <person name="Asadollahi M."/>
            <person name="Askin M."/>
            <person name="Barry K."/>
            <person name="Battaglia E."/>
            <person name="Bayram O."/>
            <person name="Benocci T."/>
            <person name="Braus-Stromeyer S.A."/>
            <person name="Caldana C."/>
            <person name="Canovas D."/>
            <person name="Cerqueira G.C."/>
            <person name="Chen F."/>
            <person name="Chen W."/>
            <person name="Choi C."/>
            <person name="Clum A."/>
            <person name="Dos Santos R.A."/>
            <person name="Damasio A.R."/>
            <person name="Diallinas G."/>
            <person name="Emri T."/>
            <person name="Fekete E."/>
            <person name="Flipphi M."/>
            <person name="Freyberg S."/>
            <person name="Gallo A."/>
            <person name="Gournas C."/>
            <person name="Habgood R."/>
            <person name="Hainaut M."/>
            <person name="Harispe M.L."/>
            <person name="Henrissat B."/>
            <person name="Hilden K.S."/>
            <person name="Hope R."/>
            <person name="Hossain A."/>
            <person name="Karabika E."/>
            <person name="Karaffa L."/>
            <person name="Karanyi Z."/>
            <person name="Krasevec N."/>
            <person name="Kuo A."/>
            <person name="Kusch H."/>
            <person name="LaButti K."/>
            <person name="Lagendijk E.L."/>
            <person name="Lapidus A."/>
            <person name="Levasseur A."/>
            <person name="Lindquist E."/>
            <person name="Lipzen A."/>
            <person name="Logrieco A.F."/>
            <person name="MacCabe A."/>
            <person name="Maekelae M.R."/>
            <person name="Malavazi I."/>
            <person name="Melin P."/>
            <person name="Meyer V."/>
            <person name="Mielnichuk N."/>
            <person name="Miskei M."/>
            <person name="Molnar A.P."/>
            <person name="Mule G."/>
            <person name="Ngan C.Y."/>
            <person name="Orejas M."/>
            <person name="Orosz E."/>
            <person name="Ouedraogo J.P."/>
            <person name="Overkamp K.M."/>
            <person name="Park H.-S."/>
            <person name="Perrone G."/>
            <person name="Piumi F."/>
            <person name="Punt P.J."/>
            <person name="Ram A.F."/>
            <person name="Ramon A."/>
            <person name="Rauscher S."/>
            <person name="Record E."/>
            <person name="Riano-Pachon D.M."/>
            <person name="Robert V."/>
            <person name="Roehrig J."/>
            <person name="Ruller R."/>
            <person name="Salamov A."/>
            <person name="Salih N.S."/>
            <person name="Samson R.A."/>
            <person name="Sandor E."/>
            <person name="Sanguinetti M."/>
            <person name="Schuetze T."/>
            <person name="Sepcic K."/>
            <person name="Shelest E."/>
            <person name="Sherlock G."/>
            <person name="Sophianopoulou V."/>
            <person name="Squina F.M."/>
            <person name="Sun H."/>
            <person name="Susca A."/>
            <person name="Todd R.B."/>
            <person name="Tsang A."/>
            <person name="Unkles S.E."/>
            <person name="van de Wiele N."/>
            <person name="van Rossen-Uffink D."/>
            <person name="Oliveira J.V."/>
            <person name="Vesth T.C."/>
            <person name="Visser J."/>
            <person name="Yu J.-H."/>
            <person name="Zhou M."/>
            <person name="Andersen M.R."/>
            <person name="Archer D.B."/>
            <person name="Baker S.E."/>
            <person name="Benoit I."/>
            <person name="Brakhage A.A."/>
            <person name="Braus G.H."/>
            <person name="Fischer R."/>
            <person name="Frisvad J.C."/>
            <person name="Goldman G.H."/>
            <person name="Houbraken J."/>
            <person name="Oakley B."/>
            <person name="Pocsi I."/>
            <person name="Scazzocchio C."/>
            <person name="Seiboth B."/>
            <person name="vanKuyk P.A."/>
            <person name="Wortman J."/>
            <person name="Dyer P.S."/>
            <person name="Grigoriev I.V."/>
        </authorList>
    </citation>
    <scope>NUCLEOTIDE SEQUENCE [LARGE SCALE GENOMIC DNA]</scope>
    <source>
        <strain evidence="9">CBS 506.65</strain>
    </source>
</reference>
<evidence type="ECO:0000256" key="4">
    <source>
        <dbReference type="PIRSR" id="PIRSR601461-1"/>
    </source>
</evidence>
<dbReference type="InterPro" id="IPR001969">
    <property type="entry name" value="Aspartic_peptidase_AS"/>
</dbReference>
<evidence type="ECO:0000256" key="6">
    <source>
        <dbReference type="SAM" id="SignalP"/>
    </source>
</evidence>
<evidence type="ECO:0000256" key="1">
    <source>
        <dbReference type="ARBA" id="ARBA00007447"/>
    </source>
</evidence>
<dbReference type="GO" id="GO:0000324">
    <property type="term" value="C:fungal-type vacuole"/>
    <property type="evidence" value="ECO:0007669"/>
    <property type="project" value="TreeGrafter"/>
</dbReference>
<evidence type="ECO:0000256" key="2">
    <source>
        <dbReference type="ARBA" id="ARBA00022750"/>
    </source>
</evidence>
<feature type="chain" id="PRO_5012860667" description="Peptidase A1 domain-containing protein" evidence="6">
    <location>
        <begin position="22"/>
        <end position="449"/>
    </location>
</feature>
<dbReference type="Gene3D" id="2.40.70.10">
    <property type="entry name" value="Acid Proteases"/>
    <property type="match status" value="2"/>
</dbReference>
<dbReference type="Pfam" id="PF00026">
    <property type="entry name" value="Asp"/>
    <property type="match status" value="1"/>
</dbReference>
<dbReference type="InterPro" id="IPR001461">
    <property type="entry name" value="Aspartic_peptidase_A1"/>
</dbReference>
<sequence>MYFSTSASVLSLALLARSVSGSPILKSRGVTTKTWKPTAFAAASPNKVTTNVLELTRLSGAKNSRNAAFLKGLTKSGKSSTSSGSSQLISLEEGEEFATSITIGTDTFEVIVDTGSSDTWVVETGFQCVNLDTGADTDEAECAFGSTWTVEDTFTTIEGEFFDIEYGDGEYLSGVMGYESVTLAGITVTNQTMAVVTSAAWEGDNTTSGLTGLAYPSLTSAYSDTTDDQIEYNPIITSMIDDGLISPLFSLAILRDVSGPSGYLALGGLPPVSFTEDFTTTPIEITTVEGYPTTYDFYTISIDGVTINGKSVSSSGASAKYIVDSGTTLNYYPTSIANEVNAAFDPPGVYSEDDGVYIVDCDAKPPTHGVTINGKTFTINPLDMILWAGTDDEGNSICISGVDDGGSDADEDVYILGDTFQKNVVTVFDVGAVEMRFAPHVDYESNDTY</sequence>
<dbReference type="PRINTS" id="PR00792">
    <property type="entry name" value="PEPSIN"/>
</dbReference>
<proteinExistence type="inferred from homology"/>
<dbReference type="PROSITE" id="PS00141">
    <property type="entry name" value="ASP_PROTEASE"/>
    <property type="match status" value="1"/>
</dbReference>
<evidence type="ECO:0000313" key="8">
    <source>
        <dbReference type="EMBL" id="OJJ42803.1"/>
    </source>
</evidence>
<dbReference type="PANTHER" id="PTHR47966">
    <property type="entry name" value="BETA-SITE APP-CLEAVING ENZYME, ISOFORM A-RELATED"/>
    <property type="match status" value="1"/>
</dbReference>
<dbReference type="AlphaFoldDB" id="A0A1L9S6P7"/>
<accession>A0A1L9S6P7</accession>
<dbReference type="OrthoDB" id="15189at2759"/>
<protein>
    <recommendedName>
        <fullName evidence="7">Peptidase A1 domain-containing protein</fullName>
    </recommendedName>
</protein>
<dbReference type="GO" id="GO:0004190">
    <property type="term" value="F:aspartic-type endopeptidase activity"/>
    <property type="evidence" value="ECO:0007669"/>
    <property type="project" value="UniProtKB-KW"/>
</dbReference>
<feature type="active site" evidence="4">
    <location>
        <position position="113"/>
    </location>
</feature>
<dbReference type="InterPro" id="IPR034164">
    <property type="entry name" value="Pepsin-like_dom"/>
</dbReference>
<dbReference type="EMBL" id="KV878356">
    <property type="protein sequence ID" value="OJJ42803.1"/>
    <property type="molecule type" value="Genomic_DNA"/>
</dbReference>
<organism evidence="8 9">
    <name type="scientific">Penicilliopsis zonata CBS 506.65</name>
    <dbReference type="NCBI Taxonomy" id="1073090"/>
    <lineage>
        <taxon>Eukaryota</taxon>
        <taxon>Fungi</taxon>
        <taxon>Dikarya</taxon>
        <taxon>Ascomycota</taxon>
        <taxon>Pezizomycotina</taxon>
        <taxon>Eurotiomycetes</taxon>
        <taxon>Eurotiomycetidae</taxon>
        <taxon>Eurotiales</taxon>
        <taxon>Aspergillaceae</taxon>
        <taxon>Penicilliopsis</taxon>
    </lineage>
</organism>
<keyword evidence="9" id="KW-1185">Reference proteome</keyword>
<name>A0A1L9S6P7_9EURO</name>
<evidence type="ECO:0000256" key="3">
    <source>
        <dbReference type="ARBA" id="ARBA00022801"/>
    </source>
</evidence>
<dbReference type="InterPro" id="IPR021109">
    <property type="entry name" value="Peptidase_aspartic_dom_sf"/>
</dbReference>
<comment type="similarity">
    <text evidence="1 5">Belongs to the peptidase A1 family.</text>
</comment>